<feature type="domain" description="Glycosyltransferase 2-like" evidence="8">
    <location>
        <begin position="14"/>
        <end position="122"/>
    </location>
</feature>
<dbReference type="GO" id="GO:0009103">
    <property type="term" value="P:lipopolysaccharide biosynthetic process"/>
    <property type="evidence" value="ECO:0007669"/>
    <property type="project" value="UniProtKB-KW"/>
</dbReference>
<evidence type="ECO:0000256" key="1">
    <source>
        <dbReference type="ARBA" id="ARBA00022475"/>
    </source>
</evidence>
<dbReference type="SUPFAM" id="SSF53448">
    <property type="entry name" value="Nucleotide-diphospho-sugar transferases"/>
    <property type="match status" value="1"/>
</dbReference>
<evidence type="ECO:0000256" key="4">
    <source>
        <dbReference type="ARBA" id="ARBA00022692"/>
    </source>
</evidence>
<reference evidence="9 10" key="1">
    <citation type="submission" date="2020-10" db="EMBL/GenBank/DDBJ databases">
        <title>Complete genome sequence of Paludibaculum fermentans P105T, a facultatively anaerobic acidobacterium capable of dissimilatory Fe(III) reduction.</title>
        <authorList>
            <person name="Dedysh S.N."/>
            <person name="Beletsky A.V."/>
            <person name="Kulichevskaya I.S."/>
            <person name="Mardanov A.V."/>
            <person name="Ravin N.V."/>
        </authorList>
    </citation>
    <scope>NUCLEOTIDE SEQUENCE [LARGE SCALE GENOMIC DNA]</scope>
    <source>
        <strain evidence="9 10">P105</strain>
    </source>
</reference>
<keyword evidence="1" id="KW-1003">Cell membrane</keyword>
<evidence type="ECO:0000313" key="10">
    <source>
        <dbReference type="Proteomes" id="UP000593892"/>
    </source>
</evidence>
<protein>
    <submittedName>
        <fullName evidence="9">Glycosyltransferase family 2 protein</fullName>
    </submittedName>
</protein>
<dbReference type="PANTHER" id="PTHR48090">
    <property type="entry name" value="UNDECAPRENYL-PHOSPHATE 4-DEOXY-4-FORMAMIDO-L-ARABINOSE TRANSFERASE-RELATED"/>
    <property type="match status" value="1"/>
</dbReference>
<dbReference type="Proteomes" id="UP000593892">
    <property type="component" value="Chromosome"/>
</dbReference>
<dbReference type="InterPro" id="IPR050256">
    <property type="entry name" value="Glycosyltransferase_2"/>
</dbReference>
<evidence type="ECO:0000256" key="7">
    <source>
        <dbReference type="ARBA" id="ARBA00023136"/>
    </source>
</evidence>
<keyword evidence="7" id="KW-0472">Membrane</keyword>
<dbReference type="AlphaFoldDB" id="A0A7S7SJM2"/>
<dbReference type="Pfam" id="PF00535">
    <property type="entry name" value="Glycos_transf_2"/>
    <property type="match status" value="1"/>
</dbReference>
<keyword evidence="4" id="KW-0812">Transmembrane</keyword>
<evidence type="ECO:0000256" key="5">
    <source>
        <dbReference type="ARBA" id="ARBA00022985"/>
    </source>
</evidence>
<evidence type="ECO:0000256" key="6">
    <source>
        <dbReference type="ARBA" id="ARBA00022989"/>
    </source>
</evidence>
<accession>A0A7S7SJM2</accession>
<name>A0A7S7SJM2_PALFE</name>
<sequence>MDEPELRLVSLDLTIVLPAYNEELSITQVVGQWCAVAAKAGNGRVIVVDDGSSDRTRHILDTLLQIHPELVVIHQQNAGHGAAIQLGYRRALDMGSDWIFQTDSDGQTSPADFETFWRHREECPFQTGERNNRHDPAVRVLLSRWHERIVDLLFDVPVRDPNVPFRLIRADLLKRYLELIPSGTFAPNVLMSVLASRQGVFTSRTVSHSARTAGQTSVKGWRMIRMGVRSLREYLAFRRVVRRAIL</sequence>
<dbReference type="RefSeq" id="WP_194449900.1">
    <property type="nucleotide sequence ID" value="NZ_CP063849.1"/>
</dbReference>
<evidence type="ECO:0000313" key="9">
    <source>
        <dbReference type="EMBL" id="QOY88237.1"/>
    </source>
</evidence>
<keyword evidence="10" id="KW-1185">Reference proteome</keyword>
<keyword evidence="5" id="KW-0448">Lipopolysaccharide biosynthesis</keyword>
<dbReference type="Gene3D" id="3.90.550.10">
    <property type="entry name" value="Spore Coat Polysaccharide Biosynthesis Protein SpsA, Chain A"/>
    <property type="match status" value="1"/>
</dbReference>
<gene>
    <name evidence="9" type="ORF">IRI77_36810</name>
</gene>
<keyword evidence="3 9" id="KW-0808">Transferase</keyword>
<evidence type="ECO:0000256" key="2">
    <source>
        <dbReference type="ARBA" id="ARBA00022676"/>
    </source>
</evidence>
<dbReference type="GO" id="GO:0099621">
    <property type="term" value="F:undecaprenyl-phosphate 4-deoxy-4-formamido-L-arabinose transferase activity"/>
    <property type="evidence" value="ECO:0007669"/>
    <property type="project" value="TreeGrafter"/>
</dbReference>
<dbReference type="PANTHER" id="PTHR48090:SF3">
    <property type="entry name" value="UNDECAPRENYL-PHOSPHATE 4-DEOXY-4-FORMAMIDO-L-ARABINOSE TRANSFERASE"/>
    <property type="match status" value="1"/>
</dbReference>
<keyword evidence="6" id="KW-1133">Transmembrane helix</keyword>
<keyword evidence="2" id="KW-0328">Glycosyltransferase</keyword>
<dbReference type="InterPro" id="IPR001173">
    <property type="entry name" value="Glyco_trans_2-like"/>
</dbReference>
<organism evidence="9 10">
    <name type="scientific">Paludibaculum fermentans</name>
    <dbReference type="NCBI Taxonomy" id="1473598"/>
    <lineage>
        <taxon>Bacteria</taxon>
        <taxon>Pseudomonadati</taxon>
        <taxon>Acidobacteriota</taxon>
        <taxon>Terriglobia</taxon>
        <taxon>Bryobacterales</taxon>
        <taxon>Bryobacteraceae</taxon>
        <taxon>Paludibaculum</taxon>
    </lineage>
</organism>
<dbReference type="CDD" id="cd04179">
    <property type="entry name" value="DPM_DPG-synthase_like"/>
    <property type="match status" value="1"/>
</dbReference>
<evidence type="ECO:0000259" key="8">
    <source>
        <dbReference type="Pfam" id="PF00535"/>
    </source>
</evidence>
<proteinExistence type="predicted"/>
<dbReference type="GO" id="GO:0005886">
    <property type="term" value="C:plasma membrane"/>
    <property type="evidence" value="ECO:0007669"/>
    <property type="project" value="TreeGrafter"/>
</dbReference>
<dbReference type="KEGG" id="pfer:IRI77_36810"/>
<dbReference type="EMBL" id="CP063849">
    <property type="protein sequence ID" value="QOY88237.1"/>
    <property type="molecule type" value="Genomic_DNA"/>
</dbReference>
<dbReference type="InterPro" id="IPR029044">
    <property type="entry name" value="Nucleotide-diphossugar_trans"/>
</dbReference>
<evidence type="ECO:0000256" key="3">
    <source>
        <dbReference type="ARBA" id="ARBA00022679"/>
    </source>
</evidence>